<evidence type="ECO:0000256" key="3">
    <source>
        <dbReference type="SAM" id="SignalP"/>
    </source>
</evidence>
<name>A0AA39P271_9AGAR</name>
<dbReference type="GO" id="GO:0016491">
    <property type="term" value="F:oxidoreductase activity"/>
    <property type="evidence" value="ECO:0007669"/>
    <property type="project" value="InterPro"/>
</dbReference>
<sequence>MRAVLSKLSMLILAAVQLPRALAAPGAGRRQSTCTDPTIRVEWNTLTEDEKAAYFAAELCLLQLPAQTDIPYAVSRYDDLVGTHQQQSDLVDNNDFWHVTGQFVHVHRYYVHTHETVLRNECGYTGALPYWNESVDAGAFAASPVLLDFGGNGSEDNDWAVIDGPFANLTRTLSATAGTNHLLAREVDETTSIRVGPTYVDALLASDTLAEFRHSLGVVANTDIGIHVDGHAGVGGDMVNVATSPNDPLFWMHHGFVDYVRSVRLLSRVLCGADVRVVYLVQLWWKWQGDNETRINDLNNLGYESQKEPATGYVETNGATVLYMYDIVPNATVADVLYTQGGLLCYTYAV</sequence>
<reference evidence="5" key="1">
    <citation type="submission" date="2023-06" db="EMBL/GenBank/DDBJ databases">
        <authorList>
            <consortium name="Lawrence Berkeley National Laboratory"/>
            <person name="Ahrendt S."/>
            <person name="Sahu N."/>
            <person name="Indic B."/>
            <person name="Wong-Bajracharya J."/>
            <person name="Merenyi Z."/>
            <person name="Ke H.-M."/>
            <person name="Monk M."/>
            <person name="Kocsube S."/>
            <person name="Drula E."/>
            <person name="Lipzen A."/>
            <person name="Balint B."/>
            <person name="Henrissat B."/>
            <person name="Andreopoulos B."/>
            <person name="Martin F.M."/>
            <person name="Harder C.B."/>
            <person name="Rigling D."/>
            <person name="Ford K.L."/>
            <person name="Foster G.D."/>
            <person name="Pangilinan J."/>
            <person name="Papanicolaou A."/>
            <person name="Barry K."/>
            <person name="LaButti K."/>
            <person name="Viragh M."/>
            <person name="Koriabine M."/>
            <person name="Yan M."/>
            <person name="Riley R."/>
            <person name="Champramary S."/>
            <person name="Plett K.L."/>
            <person name="Tsai I.J."/>
            <person name="Slot J."/>
            <person name="Sipos G."/>
            <person name="Plett J."/>
            <person name="Nagy L.G."/>
            <person name="Grigoriev I.V."/>
        </authorList>
    </citation>
    <scope>NUCLEOTIDE SEQUENCE</scope>
    <source>
        <strain evidence="5">ICMP 16352</strain>
    </source>
</reference>
<dbReference type="GO" id="GO:0046872">
    <property type="term" value="F:metal ion binding"/>
    <property type="evidence" value="ECO:0007669"/>
    <property type="project" value="UniProtKB-KW"/>
</dbReference>
<protein>
    <submittedName>
        <fullName evidence="5">Di-copper centre-containing protein</fullName>
    </submittedName>
</protein>
<evidence type="ECO:0000313" key="5">
    <source>
        <dbReference type="EMBL" id="KAK0476197.1"/>
    </source>
</evidence>
<dbReference type="PROSITE" id="PS00498">
    <property type="entry name" value="TYROSINASE_2"/>
    <property type="match status" value="1"/>
</dbReference>
<dbReference type="InterPro" id="IPR002227">
    <property type="entry name" value="Tyrosinase_Cu-bd"/>
</dbReference>
<dbReference type="Gene3D" id="1.10.1280.10">
    <property type="entry name" value="Di-copper center containing domain from catechol oxidase"/>
    <property type="match status" value="2"/>
</dbReference>
<proteinExistence type="predicted"/>
<dbReference type="SUPFAM" id="SSF48056">
    <property type="entry name" value="Di-copper centre-containing domain"/>
    <property type="match status" value="1"/>
</dbReference>
<evidence type="ECO:0000259" key="4">
    <source>
        <dbReference type="PROSITE" id="PS00498"/>
    </source>
</evidence>
<dbReference type="PANTHER" id="PTHR11474:SF126">
    <property type="entry name" value="TYROSINASE-LIKE PROTEIN TYR-1-RELATED"/>
    <property type="match status" value="1"/>
</dbReference>
<dbReference type="Pfam" id="PF00264">
    <property type="entry name" value="Tyrosinase"/>
    <property type="match status" value="1"/>
</dbReference>
<dbReference type="EMBL" id="JAUEPR010000021">
    <property type="protein sequence ID" value="KAK0476197.1"/>
    <property type="molecule type" value="Genomic_DNA"/>
</dbReference>
<keyword evidence="1" id="KW-0479">Metal-binding</keyword>
<dbReference type="InterPro" id="IPR050316">
    <property type="entry name" value="Tyrosinase/Hemocyanin"/>
</dbReference>
<dbReference type="InterPro" id="IPR008922">
    <property type="entry name" value="Di-copper_centre_dom_sf"/>
</dbReference>
<feature type="signal peptide" evidence="3">
    <location>
        <begin position="1"/>
        <end position="23"/>
    </location>
</feature>
<feature type="chain" id="PRO_5041207549" evidence="3">
    <location>
        <begin position="24"/>
        <end position="350"/>
    </location>
</feature>
<organism evidence="5 6">
    <name type="scientific">Armillaria novae-zelandiae</name>
    <dbReference type="NCBI Taxonomy" id="153914"/>
    <lineage>
        <taxon>Eukaryota</taxon>
        <taxon>Fungi</taxon>
        <taxon>Dikarya</taxon>
        <taxon>Basidiomycota</taxon>
        <taxon>Agaricomycotina</taxon>
        <taxon>Agaricomycetes</taxon>
        <taxon>Agaricomycetidae</taxon>
        <taxon>Agaricales</taxon>
        <taxon>Marasmiineae</taxon>
        <taxon>Physalacriaceae</taxon>
        <taxon>Armillaria</taxon>
    </lineage>
</organism>
<dbReference type="PANTHER" id="PTHR11474">
    <property type="entry name" value="TYROSINASE FAMILY MEMBER"/>
    <property type="match status" value="1"/>
</dbReference>
<keyword evidence="3" id="KW-0732">Signal</keyword>
<keyword evidence="6" id="KW-1185">Reference proteome</keyword>
<evidence type="ECO:0000256" key="2">
    <source>
        <dbReference type="ARBA" id="ARBA00023008"/>
    </source>
</evidence>
<dbReference type="AlphaFoldDB" id="A0AA39P271"/>
<accession>A0AA39P271</accession>
<evidence type="ECO:0000313" key="6">
    <source>
        <dbReference type="Proteomes" id="UP001175227"/>
    </source>
</evidence>
<gene>
    <name evidence="5" type="ORF">IW261DRAFT_1567469</name>
</gene>
<feature type="domain" description="Tyrosinase copper-binding" evidence="4">
    <location>
        <begin position="247"/>
        <end position="258"/>
    </location>
</feature>
<keyword evidence="2" id="KW-0186">Copper</keyword>
<evidence type="ECO:0000256" key="1">
    <source>
        <dbReference type="ARBA" id="ARBA00022723"/>
    </source>
</evidence>
<dbReference type="Proteomes" id="UP001175227">
    <property type="component" value="Unassembled WGS sequence"/>
</dbReference>
<comment type="caution">
    <text evidence="5">The sequence shown here is derived from an EMBL/GenBank/DDBJ whole genome shotgun (WGS) entry which is preliminary data.</text>
</comment>